<dbReference type="GeneID" id="71929686"/>
<sequence>MYGSRSIWSVSTTDRLGLIDQPTFVFDGTRDPYFTELILRETAEEIPNATLSLAHGAKHGAFHERKWSFDAQVTIFLNDHSVTRFPQLRERHTERSQPGRLFTSHSLLRLWSMSINV</sequence>
<geneLocation type="plasmid" evidence="1 2">
    <name>unnamed2</name>
</geneLocation>
<dbReference type="Gene3D" id="3.40.50.1820">
    <property type="entry name" value="alpha/beta hydrolase"/>
    <property type="match status" value="1"/>
</dbReference>
<dbReference type="Proteomes" id="UP000831768">
    <property type="component" value="Plasmid unnamed2"/>
</dbReference>
<evidence type="ECO:0000313" key="2">
    <source>
        <dbReference type="Proteomes" id="UP000831768"/>
    </source>
</evidence>
<keyword evidence="2" id="KW-1185">Reference proteome</keyword>
<accession>A0A8U0A648</accession>
<proteinExistence type="predicted"/>
<dbReference type="AlphaFoldDB" id="A0A8U0A648"/>
<organism evidence="1 2">
    <name type="scientific">Halocatena salina</name>
    <dbReference type="NCBI Taxonomy" id="2934340"/>
    <lineage>
        <taxon>Archaea</taxon>
        <taxon>Methanobacteriati</taxon>
        <taxon>Methanobacteriota</taxon>
        <taxon>Stenosarchaea group</taxon>
        <taxon>Halobacteria</taxon>
        <taxon>Halobacteriales</taxon>
        <taxon>Natronomonadaceae</taxon>
        <taxon>Halocatena</taxon>
    </lineage>
</organism>
<name>A0A8U0A648_9EURY</name>
<dbReference type="RefSeq" id="WP_247995299.1">
    <property type="nucleotide sequence ID" value="NZ_CP096021.1"/>
</dbReference>
<reference evidence="1" key="1">
    <citation type="submission" date="2022-04" db="EMBL/GenBank/DDBJ databases">
        <title>Halocatena sp. nov., isolated from a salt lake.</title>
        <authorList>
            <person name="Cui H.-L."/>
        </authorList>
    </citation>
    <scope>NUCLEOTIDE SEQUENCE</scope>
    <source>
        <strain evidence="1">AD-1</strain>
        <plasmid evidence="1">unnamed2</plasmid>
    </source>
</reference>
<keyword evidence="1" id="KW-0378">Hydrolase</keyword>
<evidence type="ECO:0000313" key="1">
    <source>
        <dbReference type="EMBL" id="UPM44645.1"/>
    </source>
</evidence>
<dbReference type="SUPFAM" id="SSF53474">
    <property type="entry name" value="alpha/beta-Hydrolases"/>
    <property type="match status" value="1"/>
</dbReference>
<gene>
    <name evidence="1" type="ORF">MW046_16525</name>
</gene>
<dbReference type="KEGG" id="haad:MW046_16525"/>
<keyword evidence="1" id="KW-0614">Plasmid</keyword>
<protein>
    <submittedName>
        <fullName evidence="1">Alpha/beta hydrolase</fullName>
    </submittedName>
</protein>
<dbReference type="InterPro" id="IPR029058">
    <property type="entry name" value="AB_hydrolase_fold"/>
</dbReference>
<dbReference type="EMBL" id="CP096021">
    <property type="protein sequence ID" value="UPM44645.1"/>
    <property type="molecule type" value="Genomic_DNA"/>
</dbReference>
<dbReference type="GO" id="GO:0016787">
    <property type="term" value="F:hydrolase activity"/>
    <property type="evidence" value="ECO:0007669"/>
    <property type="project" value="UniProtKB-KW"/>
</dbReference>